<dbReference type="RefSeq" id="WP_138001724.1">
    <property type="nucleotide sequence ID" value="NZ_QGQD01000012.1"/>
</dbReference>
<dbReference type="Pfam" id="PF08279">
    <property type="entry name" value="HTH_11"/>
    <property type="match status" value="1"/>
</dbReference>
<evidence type="ECO:0000256" key="2">
    <source>
        <dbReference type="ARBA" id="ARBA00023163"/>
    </source>
</evidence>
<dbReference type="PANTHER" id="PTHR34580">
    <property type="match status" value="1"/>
</dbReference>
<comment type="caution">
    <text evidence="4">The sequence shown here is derived from an EMBL/GenBank/DDBJ whole genome shotgun (WGS) entry which is preliminary data.</text>
</comment>
<dbReference type="PROSITE" id="PS52050">
    <property type="entry name" value="WYL"/>
    <property type="match status" value="1"/>
</dbReference>
<dbReference type="Pfam" id="PF13280">
    <property type="entry name" value="WYL"/>
    <property type="match status" value="1"/>
</dbReference>
<dbReference type="InterPro" id="IPR036390">
    <property type="entry name" value="WH_DNA-bd_sf"/>
</dbReference>
<dbReference type="AlphaFoldDB" id="A0A4U8QBU6"/>
<proteinExistence type="predicted"/>
<evidence type="ECO:0000313" key="5">
    <source>
        <dbReference type="Proteomes" id="UP000306509"/>
    </source>
</evidence>
<evidence type="ECO:0000313" key="4">
    <source>
        <dbReference type="EMBL" id="TLD02560.1"/>
    </source>
</evidence>
<dbReference type="Pfam" id="PF25583">
    <property type="entry name" value="WCX"/>
    <property type="match status" value="1"/>
</dbReference>
<dbReference type="InterPro" id="IPR057727">
    <property type="entry name" value="WCX_dom"/>
</dbReference>
<dbReference type="Gene3D" id="1.10.10.10">
    <property type="entry name" value="Winged helix-like DNA-binding domain superfamily/Winged helix DNA-binding domain"/>
    <property type="match status" value="1"/>
</dbReference>
<keyword evidence="5" id="KW-1185">Reference proteome</keyword>
<accession>A0A4U8QBU6</accession>
<dbReference type="PIRSF" id="PIRSF016838">
    <property type="entry name" value="PafC"/>
    <property type="match status" value="1"/>
</dbReference>
<dbReference type="SUPFAM" id="SSF46785">
    <property type="entry name" value="Winged helix' DNA-binding domain"/>
    <property type="match status" value="1"/>
</dbReference>
<dbReference type="GO" id="GO:0003700">
    <property type="term" value="F:DNA-binding transcription factor activity"/>
    <property type="evidence" value="ECO:0007669"/>
    <property type="project" value="InterPro"/>
</dbReference>
<dbReference type="PANTHER" id="PTHR34580:SF1">
    <property type="entry name" value="PROTEIN PAFC"/>
    <property type="match status" value="1"/>
</dbReference>
<dbReference type="InterPro" id="IPR036388">
    <property type="entry name" value="WH-like_DNA-bd_sf"/>
</dbReference>
<protein>
    <submittedName>
        <fullName evidence="4">HTH domain protein</fullName>
    </submittedName>
</protein>
<sequence>MQIERLVQMVFYIVNREHVTAKELADHFSVSTRTIYRDINTLTLAGIPVTSSKGTGGGISLIDGYTINKSLFSKEEQQNIYQGLQILQASKYPNAETALSKIGSIFRNVLEPEWLEVDFSFWGSDEKQKVGISELQHAIINKHMITFEYINNEIQKSKRAVEPLRLVFKSHAWYIVGFCQGKRDIRIFRLSRMKHIHVTPEVFERELPTDYLFAYSYKEKINIPAIKLKCYSEIVGRVYDDFLVPENEVLACTDGSYMITVQNELDNWLFDRLLSYGKYVEVIEPEEARTMIKEKALEIAGLYD</sequence>
<dbReference type="STRING" id="180332.GCA_000797495_00867"/>
<dbReference type="InterPro" id="IPR026881">
    <property type="entry name" value="WYL_dom"/>
</dbReference>
<evidence type="ECO:0000259" key="3">
    <source>
        <dbReference type="PROSITE" id="PS51000"/>
    </source>
</evidence>
<dbReference type="EMBL" id="QGQD01000012">
    <property type="protein sequence ID" value="TLD02560.1"/>
    <property type="molecule type" value="Genomic_DNA"/>
</dbReference>
<organism evidence="4 5">
    <name type="scientific">Robinsoniella peoriensis</name>
    <dbReference type="NCBI Taxonomy" id="180332"/>
    <lineage>
        <taxon>Bacteria</taxon>
        <taxon>Bacillati</taxon>
        <taxon>Bacillota</taxon>
        <taxon>Clostridia</taxon>
        <taxon>Lachnospirales</taxon>
        <taxon>Lachnospiraceae</taxon>
        <taxon>Robinsoniella</taxon>
    </lineage>
</organism>
<feature type="domain" description="HTH deoR-type" evidence="3">
    <location>
        <begin position="2"/>
        <end position="60"/>
    </location>
</feature>
<reference evidence="4 5" key="1">
    <citation type="journal article" date="2019" name="Anaerobe">
        <title>Detection of Robinsoniella peoriensis in multiple bone samples of a trauma patient.</title>
        <authorList>
            <person name="Schrottner P."/>
            <person name="Hartwich K."/>
            <person name="Bunk B."/>
            <person name="Schober I."/>
            <person name="Helbig S."/>
            <person name="Rudolph W.W."/>
            <person name="Gunzer F."/>
        </authorList>
    </citation>
    <scope>NUCLEOTIDE SEQUENCE [LARGE SCALE GENOMIC DNA]</scope>
    <source>
        <strain evidence="4 5">DSM 106044</strain>
    </source>
</reference>
<gene>
    <name evidence="4" type="ORF">DSM106044_00539</name>
</gene>
<dbReference type="InterPro" id="IPR013196">
    <property type="entry name" value="HTH_11"/>
</dbReference>
<dbReference type="InterPro" id="IPR051534">
    <property type="entry name" value="CBASS_pafABC_assoc_protein"/>
</dbReference>
<dbReference type="InterPro" id="IPR001034">
    <property type="entry name" value="DeoR_HTH"/>
</dbReference>
<name>A0A4U8QBU6_9FIRM</name>
<dbReference type="Proteomes" id="UP000306509">
    <property type="component" value="Unassembled WGS sequence"/>
</dbReference>
<keyword evidence="2" id="KW-0804">Transcription</keyword>
<dbReference type="InterPro" id="IPR028349">
    <property type="entry name" value="PafC-like"/>
</dbReference>
<dbReference type="PROSITE" id="PS51000">
    <property type="entry name" value="HTH_DEOR_2"/>
    <property type="match status" value="1"/>
</dbReference>
<keyword evidence="1" id="KW-0805">Transcription regulation</keyword>
<dbReference type="SMART" id="SM00420">
    <property type="entry name" value="HTH_DEOR"/>
    <property type="match status" value="1"/>
</dbReference>
<evidence type="ECO:0000256" key="1">
    <source>
        <dbReference type="ARBA" id="ARBA00023015"/>
    </source>
</evidence>